<feature type="domain" description="Cyclin C-terminal" evidence="8">
    <location>
        <begin position="259"/>
        <end position="377"/>
    </location>
</feature>
<evidence type="ECO:0000313" key="9">
    <source>
        <dbReference type="EMBL" id="CAH3038225.1"/>
    </source>
</evidence>
<dbReference type="Gene3D" id="1.10.472.10">
    <property type="entry name" value="Cyclin-like"/>
    <property type="match status" value="2"/>
</dbReference>
<keyword evidence="3 5" id="KW-0195">Cyclin</keyword>
<dbReference type="InterPro" id="IPR013763">
    <property type="entry name" value="Cyclin-like_dom"/>
</dbReference>
<evidence type="ECO:0000256" key="2">
    <source>
        <dbReference type="ARBA" id="ARBA00022618"/>
    </source>
</evidence>
<dbReference type="SMART" id="SM00385">
    <property type="entry name" value="CYCLIN"/>
    <property type="match status" value="2"/>
</dbReference>
<dbReference type="Pfam" id="PF00134">
    <property type="entry name" value="Cyclin_N"/>
    <property type="match status" value="1"/>
</dbReference>
<dbReference type="InterPro" id="IPR039361">
    <property type="entry name" value="Cyclin"/>
</dbReference>
<keyword evidence="2" id="KW-0132">Cell division</keyword>
<dbReference type="InterPro" id="IPR006671">
    <property type="entry name" value="Cyclin_N"/>
</dbReference>
<feature type="domain" description="Cyclin-like" evidence="7">
    <location>
        <begin position="263"/>
        <end position="344"/>
    </location>
</feature>
<dbReference type="SUPFAM" id="SSF47954">
    <property type="entry name" value="Cyclin-like"/>
    <property type="match status" value="2"/>
</dbReference>
<dbReference type="InterPro" id="IPR004367">
    <property type="entry name" value="Cyclin_C-dom"/>
</dbReference>
<dbReference type="PANTHER" id="PTHR10177">
    <property type="entry name" value="CYCLINS"/>
    <property type="match status" value="1"/>
</dbReference>
<organism evidence="9 10">
    <name type="scientific">Pocillopora meandrina</name>
    <dbReference type="NCBI Taxonomy" id="46732"/>
    <lineage>
        <taxon>Eukaryota</taxon>
        <taxon>Metazoa</taxon>
        <taxon>Cnidaria</taxon>
        <taxon>Anthozoa</taxon>
        <taxon>Hexacorallia</taxon>
        <taxon>Scleractinia</taxon>
        <taxon>Astrocoeniina</taxon>
        <taxon>Pocilloporidae</taxon>
        <taxon>Pocillopora</taxon>
    </lineage>
</organism>
<dbReference type="EMBL" id="CALNXJ010000004">
    <property type="protein sequence ID" value="CAH3038225.1"/>
    <property type="molecule type" value="Genomic_DNA"/>
</dbReference>
<dbReference type="InterPro" id="IPR048258">
    <property type="entry name" value="Cyclins_cyclin-box"/>
</dbReference>
<evidence type="ECO:0000256" key="3">
    <source>
        <dbReference type="ARBA" id="ARBA00023127"/>
    </source>
</evidence>
<dbReference type="InterPro" id="IPR046965">
    <property type="entry name" value="Cyclin_A/B-like"/>
</dbReference>
<dbReference type="GO" id="GO:0016538">
    <property type="term" value="F:cyclin-dependent protein serine/threonine kinase regulator activity"/>
    <property type="evidence" value="ECO:0007669"/>
    <property type="project" value="InterPro"/>
</dbReference>
<dbReference type="PROSITE" id="PS00292">
    <property type="entry name" value="CYCLINS"/>
    <property type="match status" value="1"/>
</dbReference>
<dbReference type="AlphaFoldDB" id="A0AAU9VUF0"/>
<dbReference type="CDD" id="cd20507">
    <property type="entry name" value="CYCLIN_CCNB1-like_rpt1"/>
    <property type="match status" value="1"/>
</dbReference>
<evidence type="ECO:0008006" key="11">
    <source>
        <dbReference type="Google" id="ProtNLM"/>
    </source>
</evidence>
<comment type="similarity">
    <text evidence="1">Belongs to the cyclin family. Cyclin AB subfamily.</text>
</comment>
<dbReference type="GO" id="GO:0051301">
    <property type="term" value="P:cell division"/>
    <property type="evidence" value="ECO:0007669"/>
    <property type="project" value="UniProtKB-KW"/>
</dbReference>
<evidence type="ECO:0000313" key="10">
    <source>
        <dbReference type="Proteomes" id="UP001159428"/>
    </source>
</evidence>
<feature type="domain" description="Cyclin-like" evidence="7">
    <location>
        <begin position="166"/>
        <end position="250"/>
    </location>
</feature>
<comment type="caution">
    <text evidence="9">The sequence shown here is derived from an EMBL/GenBank/DDBJ whole genome shotgun (WGS) entry which is preliminary data.</text>
</comment>
<dbReference type="FunFam" id="1.10.472.10:FF:000001">
    <property type="entry name" value="G2/mitotic-specific cyclin"/>
    <property type="match status" value="1"/>
</dbReference>
<dbReference type="GO" id="GO:0044772">
    <property type="term" value="P:mitotic cell cycle phase transition"/>
    <property type="evidence" value="ECO:0007669"/>
    <property type="project" value="InterPro"/>
</dbReference>
<sequence>MAAVGRMNVIRHDQENENLLAGKAKISKNTRPRAALGDLGNKPTALTSKTAANLAVGAKPKRTLHRTEGTSGLLSKQAKDNETKQQKKTIDMGVVSEALESCRFATKPSDVIDIDKDDHSNPQLCAEYAQEIYQYMHQLERKFHVNPRYMRQRSIVTDKMRAILVDWLIQVHNRFRLLQETLYITVSILDRFLSIYDPTKEELQLIGVSAMLLACKYEEMYCPEISDFVYITDNTYKKGQIRKMEGVIFKQLEFSVGKPLCLHFLRRNSKAGEVDGVKHTMAKYFMELSLVDYGCMKFLPSEIAAAALYIAMKADDGSEWTPTCEYYSMYSESKLLPCARRLASLITKTLDGSARLKAVYNKYSTSKFMEISKRPCLTSSFVTNLAAEDLQQ</sequence>
<evidence type="ECO:0000256" key="6">
    <source>
        <dbReference type="SAM" id="MobiDB-lite"/>
    </source>
</evidence>
<dbReference type="SMART" id="SM01332">
    <property type="entry name" value="Cyclin_C"/>
    <property type="match status" value="1"/>
</dbReference>
<dbReference type="PIRSF" id="PIRSF001771">
    <property type="entry name" value="Cyclin_A_B_D_E"/>
    <property type="match status" value="1"/>
</dbReference>
<protein>
    <recommendedName>
        <fullName evidence="11">Cyclin B</fullName>
    </recommendedName>
</protein>
<dbReference type="InterPro" id="IPR036915">
    <property type="entry name" value="Cyclin-like_sf"/>
</dbReference>
<dbReference type="FunFam" id="1.10.472.10:FF:000005">
    <property type="entry name" value="G2/mitotic-specific cyclin B"/>
    <property type="match status" value="1"/>
</dbReference>
<dbReference type="CDD" id="cd20509">
    <property type="entry name" value="CYCLIN_CCNB1-like_rpt2"/>
    <property type="match status" value="1"/>
</dbReference>
<gene>
    <name evidence="9" type="ORF">PMEA_00021579</name>
</gene>
<evidence type="ECO:0000256" key="1">
    <source>
        <dbReference type="ARBA" id="ARBA00006955"/>
    </source>
</evidence>
<evidence type="ECO:0000259" key="8">
    <source>
        <dbReference type="SMART" id="SM01332"/>
    </source>
</evidence>
<dbReference type="Proteomes" id="UP001159428">
    <property type="component" value="Unassembled WGS sequence"/>
</dbReference>
<evidence type="ECO:0000256" key="4">
    <source>
        <dbReference type="ARBA" id="ARBA00023306"/>
    </source>
</evidence>
<keyword evidence="4" id="KW-0131">Cell cycle</keyword>
<dbReference type="Pfam" id="PF02984">
    <property type="entry name" value="Cyclin_C"/>
    <property type="match status" value="1"/>
</dbReference>
<feature type="region of interest" description="Disordered" evidence="6">
    <location>
        <begin position="62"/>
        <end position="86"/>
    </location>
</feature>
<accession>A0AAU9VUF0</accession>
<feature type="compositionally biased region" description="Basic and acidic residues" evidence="6">
    <location>
        <begin position="77"/>
        <end position="86"/>
    </location>
</feature>
<evidence type="ECO:0000256" key="5">
    <source>
        <dbReference type="RuleBase" id="RU000383"/>
    </source>
</evidence>
<proteinExistence type="inferred from homology"/>
<keyword evidence="10" id="KW-1185">Reference proteome</keyword>
<reference evidence="9 10" key="1">
    <citation type="submission" date="2022-05" db="EMBL/GenBank/DDBJ databases">
        <authorList>
            <consortium name="Genoscope - CEA"/>
            <person name="William W."/>
        </authorList>
    </citation>
    <scope>NUCLEOTIDE SEQUENCE [LARGE SCALE GENOMIC DNA]</scope>
</reference>
<name>A0AAU9VUF0_9CNID</name>
<evidence type="ECO:0000259" key="7">
    <source>
        <dbReference type="SMART" id="SM00385"/>
    </source>
</evidence>